<dbReference type="GO" id="GO:0015920">
    <property type="term" value="P:lipopolysaccharide transport"/>
    <property type="evidence" value="ECO:0007669"/>
    <property type="project" value="TreeGrafter"/>
</dbReference>
<dbReference type="RefSeq" id="WP_009207152.1">
    <property type="nucleotide sequence ID" value="NC_022357.1"/>
</dbReference>
<organism evidence="7 8">
    <name type="scientific">Sulfuricella denitrificans (strain DSM 22764 / NBRC 105220 / skB26)</name>
    <dbReference type="NCBI Taxonomy" id="1163617"/>
    <lineage>
        <taxon>Bacteria</taxon>
        <taxon>Pseudomonadati</taxon>
        <taxon>Pseudomonadota</taxon>
        <taxon>Betaproteobacteria</taxon>
        <taxon>Nitrosomonadales</taxon>
        <taxon>Sulfuricellaceae</taxon>
        <taxon>Sulfuricella</taxon>
    </lineage>
</organism>
<keyword evidence="2 6" id="KW-0472">Membrane</keyword>
<dbReference type="Proteomes" id="UP000015559">
    <property type="component" value="Chromosome"/>
</dbReference>
<keyword evidence="3 6" id="KW-0564">Palmitate</keyword>
<comment type="function">
    <text evidence="6">Together with LptD, is involved in the assembly of lipopolysaccharide (LPS) at the surface of the outer membrane. Required for the proper assembly of LptD. Binds LPS and may serve as the LPS recognition site at the outer membrane.</text>
</comment>
<dbReference type="GO" id="GO:1990351">
    <property type="term" value="C:transporter complex"/>
    <property type="evidence" value="ECO:0007669"/>
    <property type="project" value="TreeGrafter"/>
</dbReference>
<evidence type="ECO:0000256" key="2">
    <source>
        <dbReference type="ARBA" id="ARBA00023136"/>
    </source>
</evidence>
<name>S6AAN4_SULDS</name>
<keyword evidence="7" id="KW-0812">Transmembrane</keyword>
<keyword evidence="1 6" id="KW-0732">Signal</keyword>
<dbReference type="GO" id="GO:0009279">
    <property type="term" value="C:cell outer membrane"/>
    <property type="evidence" value="ECO:0007669"/>
    <property type="project" value="UniProtKB-SubCell"/>
</dbReference>
<dbReference type="Pfam" id="PF04390">
    <property type="entry name" value="LptE"/>
    <property type="match status" value="1"/>
</dbReference>
<comment type="subunit">
    <text evidence="6">Component of the lipopolysaccharide transport and assembly complex. Interacts with LptD.</text>
</comment>
<dbReference type="Gene3D" id="3.30.160.150">
    <property type="entry name" value="Lipoprotein like domain"/>
    <property type="match status" value="1"/>
</dbReference>
<dbReference type="PROSITE" id="PS51257">
    <property type="entry name" value="PROKAR_LIPOPROTEIN"/>
    <property type="match status" value="1"/>
</dbReference>
<keyword evidence="4 6" id="KW-0998">Cell outer membrane</keyword>
<proteinExistence type="inferred from homology"/>
<sequence length="167" mass="18291">MRNVLTGFILTLLLAACGFQLRGVATLPFESLYVDGSGNPALAAEIGRAISSGTQTKLTDKAEDAQAVLQVQGATIEKRILALSGAGRVREYELIYRVGFRLTDKEGRNLITPQPIEMRRAMLWDDALVLAKQGEEALLYADMQKDVIGQLMRRLAKAKPQFADVTP</sequence>
<dbReference type="EMBL" id="AP013066">
    <property type="protein sequence ID" value="BAN33903.1"/>
    <property type="molecule type" value="Genomic_DNA"/>
</dbReference>
<dbReference type="InterPro" id="IPR007485">
    <property type="entry name" value="LPS_assembly_LptE"/>
</dbReference>
<evidence type="ECO:0000256" key="3">
    <source>
        <dbReference type="ARBA" id="ARBA00023139"/>
    </source>
</evidence>
<evidence type="ECO:0000256" key="1">
    <source>
        <dbReference type="ARBA" id="ARBA00022729"/>
    </source>
</evidence>
<reference evidence="7 8" key="1">
    <citation type="journal article" date="2012" name="Appl. Environ. Microbiol.">
        <title>Draft genome sequence of a psychrotolerant sulfur-oxidizing bacterium, Sulfuricella denitrificans skB26, and proteomic insights into cold adaptation.</title>
        <authorList>
            <person name="Watanabe T."/>
            <person name="Kojima H."/>
            <person name="Fukui M."/>
        </authorList>
    </citation>
    <scope>NUCLEOTIDE SEQUENCE [LARGE SCALE GENOMIC DNA]</scope>
    <source>
        <strain evidence="8">skB26</strain>
    </source>
</reference>
<evidence type="ECO:0000256" key="4">
    <source>
        <dbReference type="ARBA" id="ARBA00023237"/>
    </source>
</evidence>
<dbReference type="HOGENOM" id="CLU_103309_0_2_4"/>
<gene>
    <name evidence="6" type="primary">lptE</name>
    <name evidence="7" type="ORF">SCD_n00054</name>
</gene>
<dbReference type="eggNOG" id="COG2980">
    <property type="taxonomic scope" value="Bacteria"/>
</dbReference>
<evidence type="ECO:0000313" key="7">
    <source>
        <dbReference type="EMBL" id="BAN33903.1"/>
    </source>
</evidence>
<evidence type="ECO:0000256" key="5">
    <source>
        <dbReference type="ARBA" id="ARBA00023288"/>
    </source>
</evidence>
<protein>
    <recommendedName>
        <fullName evidence="6">LPS-assembly lipoprotein LptE</fullName>
    </recommendedName>
</protein>
<comment type="similarity">
    <text evidence="6">Belongs to the LptE lipoprotein family.</text>
</comment>
<dbReference type="GO" id="GO:0001530">
    <property type="term" value="F:lipopolysaccharide binding"/>
    <property type="evidence" value="ECO:0007669"/>
    <property type="project" value="TreeGrafter"/>
</dbReference>
<dbReference type="AlphaFoldDB" id="S6AAN4"/>
<dbReference type="STRING" id="1163617.SCD_n00054"/>
<dbReference type="HAMAP" id="MF_01186">
    <property type="entry name" value="LPS_assembly_LptE"/>
    <property type="match status" value="1"/>
</dbReference>
<evidence type="ECO:0000256" key="6">
    <source>
        <dbReference type="HAMAP-Rule" id="MF_01186"/>
    </source>
</evidence>
<dbReference type="KEGG" id="sdr:SCD_n00054"/>
<dbReference type="PANTHER" id="PTHR38098:SF1">
    <property type="entry name" value="LPS-ASSEMBLY LIPOPROTEIN LPTE"/>
    <property type="match status" value="1"/>
</dbReference>
<evidence type="ECO:0000313" key="8">
    <source>
        <dbReference type="Proteomes" id="UP000015559"/>
    </source>
</evidence>
<keyword evidence="5 6" id="KW-0449">Lipoprotein</keyword>
<comment type="subcellular location">
    <subcellularLocation>
        <location evidence="6">Cell outer membrane</location>
        <topology evidence="6">Lipid-anchor</topology>
    </subcellularLocation>
</comment>
<dbReference type="PANTHER" id="PTHR38098">
    <property type="entry name" value="LPS-ASSEMBLY LIPOPROTEIN LPTE"/>
    <property type="match status" value="1"/>
</dbReference>
<dbReference type="GO" id="GO:0043165">
    <property type="term" value="P:Gram-negative-bacterium-type cell outer membrane assembly"/>
    <property type="evidence" value="ECO:0007669"/>
    <property type="project" value="UniProtKB-UniRule"/>
</dbReference>
<keyword evidence="8" id="KW-1185">Reference proteome</keyword>
<accession>S6AAN4</accession>